<dbReference type="PRINTS" id="PR00625">
    <property type="entry name" value="JDOMAIN"/>
</dbReference>
<evidence type="ECO:0000313" key="6">
    <source>
        <dbReference type="Proteomes" id="UP000218231"/>
    </source>
</evidence>
<feature type="domain" description="Thioredoxin" evidence="4">
    <location>
        <begin position="659"/>
        <end position="770"/>
    </location>
</feature>
<evidence type="ECO:0000256" key="2">
    <source>
        <dbReference type="SAM" id="SignalP"/>
    </source>
</evidence>
<accession>A0A2A2LCK9</accession>
<dbReference type="CDD" id="cd03004">
    <property type="entry name" value="PDI_a_ERdj5_C"/>
    <property type="match status" value="1"/>
</dbReference>
<dbReference type="InterPro" id="IPR013766">
    <property type="entry name" value="Thioredoxin_domain"/>
</dbReference>
<dbReference type="InterPro" id="IPR052460">
    <property type="entry name" value="ER_disulfide_reductase"/>
</dbReference>
<dbReference type="InterPro" id="IPR001623">
    <property type="entry name" value="DnaJ_domain"/>
</dbReference>
<comment type="caution">
    <text evidence="5">The sequence shown here is derived from an EMBL/GenBank/DDBJ whole genome shotgun (WGS) entry which is preliminary data.</text>
</comment>
<dbReference type="InterPro" id="IPR036869">
    <property type="entry name" value="J_dom_sf"/>
</dbReference>
<dbReference type="PRINTS" id="PR00421">
    <property type="entry name" value="THIOREDOXIN"/>
</dbReference>
<dbReference type="Gene3D" id="1.10.287.110">
    <property type="entry name" value="DnaJ domain"/>
    <property type="match status" value="1"/>
</dbReference>
<dbReference type="Gene3D" id="3.40.30.10">
    <property type="entry name" value="Glutaredoxin"/>
    <property type="match status" value="6"/>
</dbReference>
<dbReference type="GO" id="GO:0005788">
    <property type="term" value="C:endoplasmic reticulum lumen"/>
    <property type="evidence" value="ECO:0007669"/>
    <property type="project" value="TreeGrafter"/>
</dbReference>
<gene>
    <name evidence="5" type="ORF">WR25_17638</name>
</gene>
<organism evidence="5 6">
    <name type="scientific">Diploscapter pachys</name>
    <dbReference type="NCBI Taxonomy" id="2018661"/>
    <lineage>
        <taxon>Eukaryota</taxon>
        <taxon>Metazoa</taxon>
        <taxon>Ecdysozoa</taxon>
        <taxon>Nematoda</taxon>
        <taxon>Chromadorea</taxon>
        <taxon>Rhabditida</taxon>
        <taxon>Rhabditina</taxon>
        <taxon>Rhabditomorpha</taxon>
        <taxon>Rhabditoidea</taxon>
        <taxon>Rhabditidae</taxon>
        <taxon>Diploscapter</taxon>
    </lineage>
</organism>
<dbReference type="CDD" id="cd06257">
    <property type="entry name" value="DnaJ"/>
    <property type="match status" value="1"/>
</dbReference>
<keyword evidence="2" id="KW-0732">Signal</keyword>
<evidence type="ECO:0000313" key="5">
    <source>
        <dbReference type="EMBL" id="PAV83797.1"/>
    </source>
</evidence>
<feature type="domain" description="J" evidence="3">
    <location>
        <begin position="18"/>
        <end position="74"/>
    </location>
</feature>
<dbReference type="EMBL" id="LIAE01006922">
    <property type="protein sequence ID" value="PAV83797.1"/>
    <property type="molecule type" value="Genomic_DNA"/>
</dbReference>
<feature type="domain" description="Thioredoxin" evidence="4">
    <location>
        <begin position="89"/>
        <end position="209"/>
    </location>
</feature>
<dbReference type="GO" id="GO:0015035">
    <property type="term" value="F:protein-disulfide reductase activity"/>
    <property type="evidence" value="ECO:0007669"/>
    <property type="project" value="TreeGrafter"/>
</dbReference>
<evidence type="ECO:0000256" key="1">
    <source>
        <dbReference type="ARBA" id="ARBA00020920"/>
    </source>
</evidence>
<dbReference type="PROSITE" id="PS51352">
    <property type="entry name" value="THIOREDOXIN_2"/>
    <property type="match status" value="3"/>
</dbReference>
<dbReference type="SMART" id="SM00271">
    <property type="entry name" value="DnaJ"/>
    <property type="match status" value="1"/>
</dbReference>
<dbReference type="Pfam" id="PF00085">
    <property type="entry name" value="Thioredoxin"/>
    <property type="match status" value="4"/>
</dbReference>
<evidence type="ECO:0000259" key="3">
    <source>
        <dbReference type="PROSITE" id="PS50076"/>
    </source>
</evidence>
<keyword evidence="6" id="KW-1185">Reference proteome</keyword>
<dbReference type="InterPro" id="IPR017937">
    <property type="entry name" value="Thioredoxin_CS"/>
</dbReference>
<dbReference type="STRING" id="2018661.A0A2A2LCK9"/>
<dbReference type="PANTHER" id="PTHR44340">
    <property type="entry name" value="DNAJ HOMOLOG SUBFAMILY C MEMBER 10"/>
    <property type="match status" value="1"/>
</dbReference>
<dbReference type="InterPro" id="IPR035674">
    <property type="entry name" value="ERdj5_TRX_C"/>
</dbReference>
<dbReference type="SUPFAM" id="SSF46565">
    <property type="entry name" value="Chaperone J-domain"/>
    <property type="match status" value="1"/>
</dbReference>
<reference evidence="5 6" key="1">
    <citation type="journal article" date="2017" name="Curr. Biol.">
        <title>Genome architecture and evolution of a unichromosomal asexual nematode.</title>
        <authorList>
            <person name="Fradin H."/>
            <person name="Zegar C."/>
            <person name="Gutwein M."/>
            <person name="Lucas J."/>
            <person name="Kovtun M."/>
            <person name="Corcoran D."/>
            <person name="Baugh L.R."/>
            <person name="Kiontke K."/>
            <person name="Gunsalus K."/>
            <person name="Fitch D.H."/>
            <person name="Piano F."/>
        </authorList>
    </citation>
    <scope>NUCLEOTIDE SEQUENCE [LARGE SCALE GENOMIC DNA]</scope>
    <source>
        <strain evidence="5">PF1309</strain>
    </source>
</reference>
<name>A0A2A2LCK9_9BILA</name>
<dbReference type="GO" id="GO:0016671">
    <property type="term" value="F:oxidoreductase activity, acting on a sulfur group of donors, disulfide as acceptor"/>
    <property type="evidence" value="ECO:0007669"/>
    <property type="project" value="TreeGrafter"/>
</dbReference>
<dbReference type="SUPFAM" id="SSF52833">
    <property type="entry name" value="Thioredoxin-like"/>
    <property type="match status" value="5"/>
</dbReference>
<dbReference type="InterPro" id="IPR036249">
    <property type="entry name" value="Thioredoxin-like_sf"/>
</dbReference>
<proteinExistence type="predicted"/>
<dbReference type="PANTHER" id="PTHR44340:SF1">
    <property type="entry name" value="DNAJ HOMOLOG SUBFAMILY C MEMBER 10"/>
    <property type="match status" value="1"/>
</dbReference>
<dbReference type="FunFam" id="3.40.30.10:FF:000106">
    <property type="entry name" value="DnaJ homolog subfamily C member 10"/>
    <property type="match status" value="1"/>
</dbReference>
<evidence type="ECO:0000259" key="4">
    <source>
        <dbReference type="PROSITE" id="PS51352"/>
    </source>
</evidence>
<feature type="chain" id="PRO_5013036568" description="DnaJ homolog subfamily C member 10" evidence="2">
    <location>
        <begin position="16"/>
        <end position="779"/>
    </location>
</feature>
<dbReference type="Pfam" id="PF00226">
    <property type="entry name" value="DnaJ"/>
    <property type="match status" value="1"/>
</dbReference>
<dbReference type="GO" id="GO:0051787">
    <property type="term" value="F:misfolded protein binding"/>
    <property type="evidence" value="ECO:0007669"/>
    <property type="project" value="TreeGrafter"/>
</dbReference>
<feature type="signal peptide" evidence="2">
    <location>
        <begin position="1"/>
        <end position="15"/>
    </location>
</feature>
<dbReference type="AlphaFoldDB" id="A0A2A2LCK9"/>
<protein>
    <recommendedName>
        <fullName evidence="1">DnaJ homolog subfamily C member 10</fullName>
    </recommendedName>
</protein>
<dbReference type="Proteomes" id="UP000218231">
    <property type="component" value="Unassembled WGS sequence"/>
</dbReference>
<dbReference type="PROSITE" id="PS50076">
    <property type="entry name" value="DNAJ_2"/>
    <property type="match status" value="1"/>
</dbReference>
<dbReference type="PROSITE" id="PS00194">
    <property type="entry name" value="THIOREDOXIN_1"/>
    <property type="match status" value="1"/>
</dbReference>
<dbReference type="GO" id="GO:0036498">
    <property type="term" value="P:IRE1-mediated unfolded protein response"/>
    <property type="evidence" value="ECO:0007669"/>
    <property type="project" value="TreeGrafter"/>
</dbReference>
<sequence>MRLLALYLLVHSVFTESDYYNILGVDKDADDRTIRRAFKKLADNPDAHAEFLKINRAYEVLKDEELRKKYDQYGEKGLEDGFDGGNTYQSWQFYNDNFGIYDEDTEIVTLNRADFQRLVTDSPQDIWFINFYSTYCSHCHQLAPTWRKFAREIEGTIRIGAVNCAEDVHLCQSQRVNAYPSLVFYPTGEFYQGHREVEYLTDFVMQRLQSEVLHLDRGNIDSLSKEFEPYNKRAWVIDFCDEMEACMSSINRRKLAAMLDKLANVGTIDCISRKKLCTRLGHFEGTYYYPAGQIDEESGRALESLDPQEIVTKVVSFLPNLEAVEDNELEQLFGPEEAQQPTAVWFVPNGKAVESRPEYKKLPTMIDDIRIVYADCAEFTEICAQHLDVSKLPQFVVFKTSGGYEIDYVNKPGLYDVVAFIREAAVSPLHVLDDVAYNSAINSGELWIVDYFAPWCPPCLKLIGEYRRLHAHIAEDSNMASLKVGTIDCQKYAQICSHNGVQSYPTSILHTPEGKTHRIVGYHHQHQIIEFVDNALNPSVQELNEIDFETYVLNKRDDETWIVDFFAPWCGPCQQLAPEYQRAARSLKSHKEDKIIMASVDCQAHPQLCQSQKVNSYPTIRLYPAKGGKQKRSNSYDYPNHMWRNSDSIQRWVFGLLPSNVVTLGNDFWTTVLDSDTPWMVDFFAPWCGHCIQFAPTYERLAKILDGKVQFAKVDCDQWPGVCQGAQIRAYPTVRLYKGRKNYQRQDVWGLAIQAQNAEVIVEIVQQQFPELFVEHDEL</sequence>
<feature type="domain" description="Thioredoxin" evidence="4">
    <location>
        <begin position="522"/>
        <end position="658"/>
    </location>
</feature>
<dbReference type="OrthoDB" id="5810603at2759"/>